<gene>
    <name evidence="1" type="ordered locus">KVU_2269</name>
</gene>
<dbReference type="HOGENOM" id="CLU_3344642_0_0_5"/>
<sequence length="37" mass="4038">MKSALAGDLMMALPDLTKKINNNRRILDYGAFGAITI</sequence>
<keyword evidence="2" id="KW-1185">Reference proteome</keyword>
<dbReference type="EMBL" id="CP002018">
    <property type="protein sequence ID" value="AEM42108.1"/>
    <property type="molecule type" value="Genomic_DNA"/>
</dbReference>
<accession>F9Y6B1</accession>
<protein>
    <submittedName>
        <fullName evidence="1">Uncharacterized protein</fullName>
    </submittedName>
</protein>
<dbReference type="AlphaFoldDB" id="F9Y6B1"/>
<name>F9Y6B1_KETVW</name>
<reference evidence="1 2" key="1">
    <citation type="journal article" date="2011" name="J. Bacteriol.">
        <title>Complete genome sequence of the industrial strain Ketogulonicigenium vulgare WSH-001.</title>
        <authorList>
            <person name="Liu L."/>
            <person name="Li Y."/>
            <person name="Zhang J."/>
            <person name="Zhou Z."/>
            <person name="Liu J."/>
            <person name="Li X."/>
            <person name="Zhou J."/>
            <person name="Du G."/>
            <person name="Wang L."/>
            <person name="Chen J."/>
        </authorList>
    </citation>
    <scope>NUCLEOTIDE SEQUENCE [LARGE SCALE GENOMIC DNA]</scope>
    <source>
        <strain evidence="1 2">WSH-001</strain>
    </source>
</reference>
<proteinExistence type="predicted"/>
<dbReference type="Proteomes" id="UP000000692">
    <property type="component" value="Chromosome"/>
</dbReference>
<evidence type="ECO:0000313" key="1">
    <source>
        <dbReference type="EMBL" id="AEM42108.1"/>
    </source>
</evidence>
<organism evidence="1 2">
    <name type="scientific">Ketogulonicigenium vulgare (strain WSH-001)</name>
    <dbReference type="NCBI Taxonomy" id="759362"/>
    <lineage>
        <taxon>Bacteria</taxon>
        <taxon>Pseudomonadati</taxon>
        <taxon>Pseudomonadota</taxon>
        <taxon>Alphaproteobacteria</taxon>
        <taxon>Rhodobacterales</taxon>
        <taxon>Roseobacteraceae</taxon>
        <taxon>Ketogulonicigenium</taxon>
    </lineage>
</organism>
<dbReference type="KEGG" id="kvl:KVU_2269"/>
<evidence type="ECO:0000313" key="2">
    <source>
        <dbReference type="Proteomes" id="UP000000692"/>
    </source>
</evidence>